<name>A0ABU3XNL2_9GAMM</name>
<dbReference type="Proteomes" id="UP001273935">
    <property type="component" value="Unassembled WGS sequence"/>
</dbReference>
<dbReference type="RefSeq" id="WP_164707421.1">
    <property type="nucleotide sequence ID" value="NZ_CP133395.1"/>
</dbReference>
<protein>
    <submittedName>
        <fullName evidence="1">Uncharacterized protein</fullName>
    </submittedName>
</protein>
<accession>A0ABU3XNL2</accession>
<organism evidence="1 2">
    <name type="scientific">Metapseudomonas otitidis</name>
    <dbReference type="NCBI Taxonomy" id="319939"/>
    <lineage>
        <taxon>Bacteria</taxon>
        <taxon>Pseudomonadati</taxon>
        <taxon>Pseudomonadota</taxon>
        <taxon>Gammaproteobacteria</taxon>
        <taxon>Pseudomonadales</taxon>
        <taxon>Pseudomonadaceae</taxon>
        <taxon>Metapseudomonas</taxon>
    </lineage>
</organism>
<sequence length="86" mass="9802">MAAIRHRVGVTQNRQYGFDGKTLPEHFNYRHGRYHRHERQILLTMLAQCHACSVVAGCNFLPEFQALRQHEQALRSGAISKLGGLC</sequence>
<comment type="caution">
    <text evidence="1">The sequence shown here is derived from an EMBL/GenBank/DDBJ whole genome shotgun (WGS) entry which is preliminary data.</text>
</comment>
<reference evidence="1 2" key="1">
    <citation type="submission" date="2023-10" db="EMBL/GenBank/DDBJ databases">
        <title>Pseudomonas otitidis isolated from a paediatric patient with cystic fibrosis in Chile.</title>
        <authorList>
            <person name="Amsteins-Romero L."/>
            <person name="Opazo-Capurro A."/>
            <person name="Matus-Kohler M."/>
            <person name="Gonzalez-Rocha G."/>
        </authorList>
    </citation>
    <scope>NUCLEOTIDE SEQUENCE [LARGE SCALE GENOMIC DNA]</scope>
    <source>
        <strain evidence="1 2">P-714</strain>
    </source>
</reference>
<gene>
    <name evidence="1" type="ORF">R0G64_08840</name>
</gene>
<keyword evidence="2" id="KW-1185">Reference proteome</keyword>
<dbReference type="EMBL" id="JAWJUL010000025">
    <property type="protein sequence ID" value="MDV3439529.1"/>
    <property type="molecule type" value="Genomic_DNA"/>
</dbReference>
<evidence type="ECO:0000313" key="2">
    <source>
        <dbReference type="Proteomes" id="UP001273935"/>
    </source>
</evidence>
<evidence type="ECO:0000313" key="1">
    <source>
        <dbReference type="EMBL" id="MDV3439529.1"/>
    </source>
</evidence>
<proteinExistence type="predicted"/>